<proteinExistence type="predicted"/>
<feature type="binding site" evidence="7">
    <location>
        <position position="139"/>
    </location>
    <ligand>
        <name>Mg(2+)</name>
        <dbReference type="ChEBI" id="CHEBI:18420"/>
    </ligand>
</feature>
<accession>A0A2S4MMA5</accession>
<comment type="caution">
    <text evidence="9">The sequence shown here is derived from an EMBL/GenBank/DDBJ whole genome shotgun (WGS) entry which is preliminary data.</text>
</comment>
<feature type="transmembrane region" description="Helical" evidence="8">
    <location>
        <begin position="221"/>
        <end position="241"/>
    </location>
</feature>
<sequence>MAGSLHSLIGLGAMAALLSLAILLMLLKTGWAWSIAIDMPNHRSLHVRPVPRVGGCGVMPVVVAMVLLVAPSLHWLAIGAGVLAIVSQIDDRRGLSVRVRFAVHIGVAVLAVLGVGHGVVWPLAVLAVITLVWLTNLYNFMDGINGIAGGMAVAGFAAFALAAVNAHASLAAAAAIVSGAALGFLALNFPHAKIFLGDAGSVPLGFLAGALGFWGWCEGAWPVWFPALVFSPFIVDATVTLSRRALRGEKIWQAHREHYYQRLAQMNGSHVKASLIYYTVMLGAAVLALIALRLDGALQWVAVVAWLAVLALAGWMIDRRWREHLRSQPAG</sequence>
<dbReference type="GO" id="GO:0009103">
    <property type="term" value="P:lipopolysaccharide biosynthetic process"/>
    <property type="evidence" value="ECO:0007669"/>
    <property type="project" value="TreeGrafter"/>
</dbReference>
<reference evidence="9 10" key="1">
    <citation type="submission" date="2018-01" db="EMBL/GenBank/DDBJ databases">
        <title>Genomic Encyclopedia of Type Strains, Phase III (KMG-III): the genomes of soil and plant-associated and newly described type strains.</title>
        <authorList>
            <person name="Whitman W."/>
        </authorList>
    </citation>
    <scope>NUCLEOTIDE SEQUENCE [LARGE SCALE GENOMIC DNA]</scope>
    <source>
        <strain evidence="9 10">JCM 18070</strain>
    </source>
</reference>
<dbReference type="PANTHER" id="PTHR22926:SF3">
    <property type="entry name" value="UNDECAPRENYL-PHOSPHATE ALPHA-N-ACETYLGLUCOSAMINYL 1-PHOSPHATE TRANSFERASE"/>
    <property type="match status" value="1"/>
</dbReference>
<organism evidence="9 10">
    <name type="scientific">Paraburkholderia eburnea</name>
    <dbReference type="NCBI Taxonomy" id="1189126"/>
    <lineage>
        <taxon>Bacteria</taxon>
        <taxon>Pseudomonadati</taxon>
        <taxon>Pseudomonadota</taxon>
        <taxon>Betaproteobacteria</taxon>
        <taxon>Burkholderiales</taxon>
        <taxon>Burkholderiaceae</taxon>
        <taxon>Paraburkholderia</taxon>
    </lineage>
</organism>
<dbReference type="GO" id="GO:0044038">
    <property type="term" value="P:cell wall macromolecule biosynthetic process"/>
    <property type="evidence" value="ECO:0007669"/>
    <property type="project" value="TreeGrafter"/>
</dbReference>
<evidence type="ECO:0000256" key="4">
    <source>
        <dbReference type="ARBA" id="ARBA00022692"/>
    </source>
</evidence>
<feature type="transmembrane region" description="Helical" evidence="8">
    <location>
        <begin position="147"/>
        <end position="164"/>
    </location>
</feature>
<dbReference type="OrthoDB" id="9783652at2"/>
<feature type="transmembrane region" description="Helical" evidence="8">
    <location>
        <begin position="298"/>
        <end position="317"/>
    </location>
</feature>
<name>A0A2S4MMA5_9BURK</name>
<evidence type="ECO:0000256" key="2">
    <source>
        <dbReference type="ARBA" id="ARBA00022475"/>
    </source>
</evidence>
<keyword evidence="5 8" id="KW-1133">Transmembrane helix</keyword>
<evidence type="ECO:0000313" key="10">
    <source>
        <dbReference type="Proteomes" id="UP000237381"/>
    </source>
</evidence>
<keyword evidence="3 9" id="KW-0808">Transferase</keyword>
<dbReference type="EMBL" id="PQGA01000001">
    <property type="protein sequence ID" value="POR55904.1"/>
    <property type="molecule type" value="Genomic_DNA"/>
</dbReference>
<evidence type="ECO:0000256" key="8">
    <source>
        <dbReference type="SAM" id="Phobius"/>
    </source>
</evidence>
<feature type="transmembrane region" description="Helical" evidence="8">
    <location>
        <begin position="58"/>
        <end position="85"/>
    </location>
</feature>
<dbReference type="GO" id="GO:0046872">
    <property type="term" value="F:metal ion binding"/>
    <property type="evidence" value="ECO:0007669"/>
    <property type="project" value="UniProtKB-KW"/>
</dbReference>
<dbReference type="Proteomes" id="UP000237381">
    <property type="component" value="Unassembled WGS sequence"/>
</dbReference>
<evidence type="ECO:0000256" key="1">
    <source>
        <dbReference type="ARBA" id="ARBA00004651"/>
    </source>
</evidence>
<keyword evidence="10" id="KW-1185">Reference proteome</keyword>
<feature type="transmembrane region" description="Helical" evidence="8">
    <location>
        <begin position="194"/>
        <end position="215"/>
    </location>
</feature>
<feature type="transmembrane region" description="Helical" evidence="8">
    <location>
        <begin position="121"/>
        <end position="140"/>
    </location>
</feature>
<comment type="cofactor">
    <cofactor evidence="7">
        <name>Mg(2+)</name>
        <dbReference type="ChEBI" id="CHEBI:18420"/>
    </cofactor>
</comment>
<dbReference type="GO" id="GO:0071555">
    <property type="term" value="P:cell wall organization"/>
    <property type="evidence" value="ECO:0007669"/>
    <property type="project" value="TreeGrafter"/>
</dbReference>
<keyword evidence="2" id="KW-1003">Cell membrane</keyword>
<dbReference type="GO" id="GO:0005886">
    <property type="term" value="C:plasma membrane"/>
    <property type="evidence" value="ECO:0007669"/>
    <property type="project" value="UniProtKB-SubCell"/>
</dbReference>
<dbReference type="Pfam" id="PF00953">
    <property type="entry name" value="Glycos_transf_4"/>
    <property type="match status" value="1"/>
</dbReference>
<evidence type="ECO:0000313" key="9">
    <source>
        <dbReference type="EMBL" id="POR55904.1"/>
    </source>
</evidence>
<keyword evidence="7" id="KW-0479">Metal-binding</keyword>
<dbReference type="GO" id="GO:0016780">
    <property type="term" value="F:phosphotransferase activity, for other substituted phosphate groups"/>
    <property type="evidence" value="ECO:0007669"/>
    <property type="project" value="InterPro"/>
</dbReference>
<dbReference type="AlphaFoldDB" id="A0A2S4MMA5"/>
<feature type="binding site" evidence="7">
    <location>
        <position position="198"/>
    </location>
    <ligand>
        <name>Mg(2+)</name>
        <dbReference type="ChEBI" id="CHEBI:18420"/>
    </ligand>
</feature>
<evidence type="ECO:0000256" key="6">
    <source>
        <dbReference type="ARBA" id="ARBA00023136"/>
    </source>
</evidence>
<gene>
    <name evidence="9" type="ORF">B0G62_101300</name>
</gene>
<keyword evidence="4 8" id="KW-0812">Transmembrane</keyword>
<evidence type="ECO:0000256" key="7">
    <source>
        <dbReference type="PIRSR" id="PIRSR600715-1"/>
    </source>
</evidence>
<protein>
    <submittedName>
        <fullName evidence="9">UDP-N-acetylmuramyl pentapeptide phosphotransferase/UDP-N-acetylglucosamine-1-phosphate transferase</fullName>
    </submittedName>
</protein>
<feature type="transmembrane region" description="Helical" evidence="8">
    <location>
        <begin position="170"/>
        <end position="187"/>
    </location>
</feature>
<evidence type="ECO:0000256" key="3">
    <source>
        <dbReference type="ARBA" id="ARBA00022679"/>
    </source>
</evidence>
<feature type="transmembrane region" description="Helical" evidence="8">
    <location>
        <begin position="97"/>
        <end position="115"/>
    </location>
</feature>
<dbReference type="CDD" id="cd06854">
    <property type="entry name" value="GT_WbpL_WbcO_like"/>
    <property type="match status" value="1"/>
</dbReference>
<comment type="subcellular location">
    <subcellularLocation>
        <location evidence="1">Cell membrane</location>
        <topology evidence="1">Multi-pass membrane protein</topology>
    </subcellularLocation>
</comment>
<keyword evidence="7" id="KW-0460">Magnesium</keyword>
<feature type="transmembrane region" description="Helical" evidence="8">
    <location>
        <begin position="275"/>
        <end position="292"/>
    </location>
</feature>
<evidence type="ECO:0000256" key="5">
    <source>
        <dbReference type="ARBA" id="ARBA00022989"/>
    </source>
</evidence>
<dbReference type="InterPro" id="IPR000715">
    <property type="entry name" value="Glycosyl_transferase_4"/>
</dbReference>
<keyword evidence="6 8" id="KW-0472">Membrane</keyword>
<dbReference type="RefSeq" id="WP_103701834.1">
    <property type="nucleotide sequence ID" value="NZ_PQGA01000001.1"/>
</dbReference>
<dbReference type="PANTHER" id="PTHR22926">
    <property type="entry name" value="PHOSPHO-N-ACETYLMURAMOYL-PENTAPEPTIDE-TRANSFERASE"/>
    <property type="match status" value="1"/>
</dbReference>